<dbReference type="Pfam" id="PF08268">
    <property type="entry name" value="FBA_3"/>
    <property type="match status" value="1"/>
</dbReference>
<gene>
    <name evidence="2" type="primary">LOC123403380</name>
</gene>
<dbReference type="Proteomes" id="UP000011116">
    <property type="component" value="Chromosome 6H"/>
</dbReference>
<dbReference type="AlphaFoldDB" id="A0A8I6XX60"/>
<dbReference type="KEGG" id="hvg:123403380"/>
<dbReference type="Gramene" id="HORVU.MOREX.r2.6HG0448660.1">
    <property type="protein sequence ID" value="HORVU.MOREX.r2.6HG0448660.1.CDS.1"/>
    <property type="gene ID" value="HORVU.MOREX.r2.6HG0448660"/>
</dbReference>
<reference evidence="3" key="1">
    <citation type="journal article" date="2012" name="Nature">
        <title>A physical, genetic and functional sequence assembly of the barley genome.</title>
        <authorList>
            <consortium name="The International Barley Genome Sequencing Consortium"/>
            <person name="Mayer K.F."/>
            <person name="Waugh R."/>
            <person name="Brown J.W."/>
            <person name="Schulman A."/>
            <person name="Langridge P."/>
            <person name="Platzer M."/>
            <person name="Fincher G.B."/>
            <person name="Muehlbauer G.J."/>
            <person name="Sato K."/>
            <person name="Close T.J."/>
            <person name="Wise R.P."/>
            <person name="Stein N."/>
        </authorList>
    </citation>
    <scope>NUCLEOTIDE SEQUENCE [LARGE SCALE GENOMIC DNA]</scope>
    <source>
        <strain evidence="3">cv. Morex</strain>
    </source>
</reference>
<evidence type="ECO:0000259" key="1">
    <source>
        <dbReference type="Pfam" id="PF08268"/>
    </source>
</evidence>
<dbReference type="Gramene" id="HORVU.MOREX.r3.6HG0539480.1">
    <property type="protein sequence ID" value="HORVU.MOREX.r3.6HG0539480.1.CDS1"/>
    <property type="gene ID" value="HORVU.MOREX.r3.6HG0539480"/>
</dbReference>
<dbReference type="EnsemblPlants" id="HORVU.MOREX.r3.6HG0539480.1">
    <property type="protein sequence ID" value="HORVU.MOREX.r3.6HG0539480.1.CDS1"/>
    <property type="gene ID" value="HORVU.MOREX.r3.6HG0539480"/>
</dbReference>
<organism evidence="2 3">
    <name type="scientific">Hordeum vulgare subsp. vulgare</name>
    <name type="common">Domesticated barley</name>
    <dbReference type="NCBI Taxonomy" id="112509"/>
    <lineage>
        <taxon>Eukaryota</taxon>
        <taxon>Viridiplantae</taxon>
        <taxon>Streptophyta</taxon>
        <taxon>Embryophyta</taxon>
        <taxon>Tracheophyta</taxon>
        <taxon>Spermatophyta</taxon>
        <taxon>Magnoliopsida</taxon>
        <taxon>Liliopsida</taxon>
        <taxon>Poales</taxon>
        <taxon>Poaceae</taxon>
        <taxon>BOP clade</taxon>
        <taxon>Pooideae</taxon>
        <taxon>Triticodae</taxon>
        <taxon>Triticeae</taxon>
        <taxon>Hordeinae</taxon>
        <taxon>Hordeum</taxon>
    </lineage>
</organism>
<accession>A0A8I6XX60</accession>
<feature type="domain" description="F-box associated beta-propeller type 3" evidence="1">
    <location>
        <begin position="9"/>
        <end position="138"/>
    </location>
</feature>
<reference evidence="2" key="3">
    <citation type="submission" date="2022-01" db="UniProtKB">
        <authorList>
            <consortium name="EnsemblPlants"/>
        </authorList>
    </citation>
    <scope>IDENTIFICATION</scope>
    <source>
        <strain evidence="2">subsp. vulgare</strain>
    </source>
</reference>
<name>A0A8I6XX60_HORVV</name>
<dbReference type="InterPro" id="IPR013187">
    <property type="entry name" value="F-box-assoc_dom_typ3"/>
</dbReference>
<evidence type="ECO:0000313" key="2">
    <source>
        <dbReference type="EnsemblPlants" id="HORVU.MOREX.r3.6HG0539480.1.CDS1"/>
    </source>
</evidence>
<evidence type="ECO:0000313" key="3">
    <source>
        <dbReference type="Proteomes" id="UP000011116"/>
    </source>
</evidence>
<dbReference type="GeneID" id="123403380"/>
<sequence length="228" mass="25712">MYPTAGGGEYRLLLCRFDDGDPLAMEYYVFTIGSAQPPRRIPSPIGCPEPPDRPGLLFKGSLYWHTGSEIVVFDTTNESFRHIRSPYFPGCIAQLFETGGMLGIFIYDDQKTSMYIFALQNQQSERWNFKSYVTLPVAETRQHCQCPDHRESVTVVPRDGGLLILLKCAAWLFQVDGDGGVIVHGKLIASFRYSDIIMSGHYLLKQTLVQHTFFPTLEGYVANALPFI</sequence>
<reference evidence="2" key="2">
    <citation type="submission" date="2020-10" db="EMBL/GenBank/DDBJ databases">
        <authorList>
            <person name="Scholz U."/>
            <person name="Mascher M."/>
            <person name="Fiebig A."/>
        </authorList>
    </citation>
    <scope>NUCLEOTIDE SEQUENCE [LARGE SCALE GENOMIC DNA]</scope>
    <source>
        <strain evidence="2">cv. Morex</strain>
    </source>
</reference>
<protein>
    <recommendedName>
        <fullName evidence="1">F-box associated beta-propeller type 3 domain-containing protein</fullName>
    </recommendedName>
</protein>
<dbReference type="RefSeq" id="XP_044953255.1">
    <property type="nucleotide sequence ID" value="XM_045097320.1"/>
</dbReference>
<keyword evidence="3" id="KW-1185">Reference proteome</keyword>
<proteinExistence type="predicted"/>
<dbReference type="OrthoDB" id="637689at2759"/>